<dbReference type="SMART" id="SM00490">
    <property type="entry name" value="HELICc"/>
    <property type="match status" value="1"/>
</dbReference>
<dbReference type="InterPro" id="IPR036876">
    <property type="entry name" value="UVR_dom_sf"/>
</dbReference>
<dbReference type="Proteomes" id="UP001220010">
    <property type="component" value="Unassembled WGS sequence"/>
</dbReference>
<dbReference type="SUPFAM" id="SSF46600">
    <property type="entry name" value="C-terminal UvrC-binding domain of UvrB"/>
    <property type="match status" value="1"/>
</dbReference>
<evidence type="ECO:0000256" key="11">
    <source>
        <dbReference type="ARBA" id="ARBA00029504"/>
    </source>
</evidence>
<dbReference type="InterPro" id="IPR004807">
    <property type="entry name" value="UvrB"/>
</dbReference>
<dbReference type="HAMAP" id="MF_00204">
    <property type="entry name" value="UvrB"/>
    <property type="match status" value="1"/>
</dbReference>
<dbReference type="CDD" id="cd17916">
    <property type="entry name" value="DEXHc_UvrB"/>
    <property type="match status" value="1"/>
</dbReference>
<feature type="compositionally biased region" description="Basic and acidic residues" evidence="14">
    <location>
        <begin position="1"/>
        <end position="12"/>
    </location>
</feature>
<accession>A0ABT5X568</accession>
<keyword evidence="9 12" id="KW-0234">DNA repair</keyword>
<keyword evidence="7 12" id="KW-0067">ATP-binding</keyword>
<gene>
    <name evidence="12 18" type="primary">uvrB</name>
    <name evidence="18" type="ORF">P0O15_01455</name>
</gene>
<evidence type="ECO:0000259" key="17">
    <source>
        <dbReference type="PROSITE" id="PS51194"/>
    </source>
</evidence>
<keyword evidence="4 12" id="KW-0547">Nucleotide-binding</keyword>
<proteinExistence type="inferred from homology"/>
<evidence type="ECO:0000256" key="7">
    <source>
        <dbReference type="ARBA" id="ARBA00022840"/>
    </source>
</evidence>
<feature type="domain" description="UVR" evidence="15">
    <location>
        <begin position="617"/>
        <end position="652"/>
    </location>
</feature>
<sequence length="663" mass="76311">MMKSTHHPDASPEPHFAIASDFEPKGSQPEAIQKLVSGLASGHRLQTLLGVTGSGKTYTVAKVIDAVKKPTLVIAHNKTLAAQLYNEFREFFPENRVEYFVSYYDYYQPESYIPAKDQYIEKDSSINPKIEQMRLAATASLMSRSDVIVVASVSCIYGLGNPENFMKMGFELKVGDRISRREILERLVAIQYERNDFELLPGRFRAKGETIDLVPGYFDEIVRIELFGDEVERISEIDRRTGARREDMRYFYVYPARHYVIPEEEQKGAIGSILEELEERLEELDILEAHRLRQRTLYDIEMIEETGSCKGIENYSRHFDGRKAGEPPYCLLDYFPDDFLLVIDESHQTIPQLRAMYRGDRSRKKSLVDYGFRLPSAYDNRPLQFEEFERFMKRAIFVSATPGPYELERSSQIVEQIIRPTGLLDPVVTVRPAEGQVRDVMLEIEKVVEIGDRALVTTLTKKLAEELTDYLAKNGIRARYLHSEIETIERTEIIRELRLGKFDVLVGINLLREGLDIPEVGFIGILDADKEGFLRDERSLIQTIGRASRNANSRVVLYADRMTDSVRGAVKKTEERRALQMSYNADHGIVPRTIKKPIREKEIEITETRHIPKSDIPNVIIEMEAEMRAAADALDFERAIMLRETIKKLEKDMKDREEEMKVA</sequence>
<comment type="function">
    <text evidence="12">The UvrABC repair system catalyzes the recognition and processing of DNA lesions. A damage recognition complex composed of 2 UvrA and 2 UvrB subunits scans DNA for abnormalities. Upon binding of the UvrA(2)B(2) complex to a putative damaged site, the DNA wraps around one UvrB monomer. DNA wrap is dependent on ATP binding by UvrB and probably causes local melting of the DNA helix, facilitating insertion of UvrB beta-hairpin between the DNA strands. Then UvrB probes one DNA strand for the presence of a lesion. If a lesion is found the UvrA subunits dissociate and the UvrB-DNA preincision complex is formed. This complex is subsequently bound by UvrC and the second UvrB is released. If no lesion is found, the DNA wraps around the other UvrB subunit that will check the other stand for damage.</text>
</comment>
<dbReference type="NCBIfam" id="NF003673">
    <property type="entry name" value="PRK05298.1"/>
    <property type="match status" value="1"/>
</dbReference>
<dbReference type="Pfam" id="PF00271">
    <property type="entry name" value="Helicase_C"/>
    <property type="match status" value="1"/>
</dbReference>
<dbReference type="NCBIfam" id="TIGR00631">
    <property type="entry name" value="uvrb"/>
    <property type="match status" value="1"/>
</dbReference>
<dbReference type="CDD" id="cd18790">
    <property type="entry name" value="SF2_C_UvrB"/>
    <property type="match status" value="1"/>
</dbReference>
<dbReference type="PANTHER" id="PTHR24029:SF0">
    <property type="entry name" value="UVRABC SYSTEM PROTEIN B"/>
    <property type="match status" value="1"/>
</dbReference>
<evidence type="ECO:0000313" key="18">
    <source>
        <dbReference type="EMBL" id="MDF0589845.1"/>
    </source>
</evidence>
<comment type="subunit">
    <text evidence="10 12 13">Forms a heterotetramer with UvrA during the search for lesions. Interacts with UvrC in an incision complex.</text>
</comment>
<comment type="caution">
    <text evidence="18">The sequence shown here is derived from an EMBL/GenBank/DDBJ whole genome shotgun (WGS) entry which is preliminary data.</text>
</comment>
<organism evidence="18 19">
    <name type="scientific">Candidatus Methanocrinis natronophilus</name>
    <dbReference type="NCBI Taxonomy" id="3033396"/>
    <lineage>
        <taxon>Archaea</taxon>
        <taxon>Methanobacteriati</taxon>
        <taxon>Methanobacteriota</taxon>
        <taxon>Stenosarchaea group</taxon>
        <taxon>Methanomicrobia</taxon>
        <taxon>Methanotrichales</taxon>
        <taxon>Methanotrichaceae</taxon>
        <taxon>Methanocrinis</taxon>
    </lineage>
</organism>
<comment type="similarity">
    <text evidence="2 12 13">Belongs to the UvrB family.</text>
</comment>
<dbReference type="Gene3D" id="3.40.50.300">
    <property type="entry name" value="P-loop containing nucleotide triphosphate hydrolases"/>
    <property type="match status" value="3"/>
</dbReference>
<dbReference type="InterPro" id="IPR024759">
    <property type="entry name" value="UvrB_YAD/RRR_dom"/>
</dbReference>
<dbReference type="InterPro" id="IPR001943">
    <property type="entry name" value="UVR_dom"/>
</dbReference>
<dbReference type="PROSITE" id="PS50151">
    <property type="entry name" value="UVR"/>
    <property type="match status" value="1"/>
</dbReference>
<feature type="region of interest" description="Disordered" evidence="14">
    <location>
        <begin position="1"/>
        <end position="22"/>
    </location>
</feature>
<dbReference type="InterPro" id="IPR014001">
    <property type="entry name" value="Helicase_ATP-bd"/>
</dbReference>
<dbReference type="InterPro" id="IPR006935">
    <property type="entry name" value="Helicase/UvrB_N"/>
</dbReference>
<dbReference type="RefSeq" id="WP_316965606.1">
    <property type="nucleotide sequence ID" value="NZ_JARFPK010000004.1"/>
</dbReference>
<evidence type="ECO:0000256" key="10">
    <source>
        <dbReference type="ARBA" id="ARBA00026033"/>
    </source>
</evidence>
<dbReference type="EMBL" id="JARFPK010000004">
    <property type="protein sequence ID" value="MDF0589845.1"/>
    <property type="molecule type" value="Genomic_DNA"/>
</dbReference>
<dbReference type="SUPFAM" id="SSF52540">
    <property type="entry name" value="P-loop containing nucleoside triphosphate hydrolases"/>
    <property type="match status" value="2"/>
</dbReference>
<evidence type="ECO:0000256" key="4">
    <source>
        <dbReference type="ARBA" id="ARBA00022741"/>
    </source>
</evidence>
<evidence type="ECO:0000256" key="13">
    <source>
        <dbReference type="RuleBase" id="RU003587"/>
    </source>
</evidence>
<dbReference type="SMART" id="SM00487">
    <property type="entry name" value="DEXDc"/>
    <property type="match status" value="1"/>
</dbReference>
<dbReference type="Pfam" id="PF12344">
    <property type="entry name" value="UvrB"/>
    <property type="match status" value="1"/>
</dbReference>
<feature type="domain" description="Helicase ATP-binding" evidence="16">
    <location>
        <begin position="37"/>
        <end position="170"/>
    </location>
</feature>
<evidence type="ECO:0000259" key="15">
    <source>
        <dbReference type="PROSITE" id="PS50151"/>
    </source>
</evidence>
<dbReference type="Pfam" id="PF17757">
    <property type="entry name" value="UvrB_inter"/>
    <property type="match status" value="1"/>
</dbReference>
<evidence type="ECO:0000256" key="6">
    <source>
        <dbReference type="ARBA" id="ARBA00022769"/>
    </source>
</evidence>
<dbReference type="PROSITE" id="PS51194">
    <property type="entry name" value="HELICASE_CTER"/>
    <property type="match status" value="1"/>
</dbReference>
<evidence type="ECO:0000256" key="14">
    <source>
        <dbReference type="SAM" id="MobiDB-lite"/>
    </source>
</evidence>
<feature type="binding site" evidence="12">
    <location>
        <begin position="50"/>
        <end position="57"/>
    </location>
    <ligand>
        <name>ATP</name>
        <dbReference type="ChEBI" id="CHEBI:30616"/>
    </ligand>
</feature>
<keyword evidence="18" id="KW-0378">Hydrolase</keyword>
<comment type="domain">
    <text evidence="12">The beta-hairpin motif is involved in DNA binding.</text>
</comment>
<evidence type="ECO:0000256" key="3">
    <source>
        <dbReference type="ARBA" id="ARBA00022490"/>
    </source>
</evidence>
<dbReference type="PANTHER" id="PTHR24029">
    <property type="entry name" value="UVRABC SYSTEM PROTEIN B"/>
    <property type="match status" value="1"/>
</dbReference>
<evidence type="ECO:0000256" key="1">
    <source>
        <dbReference type="ARBA" id="ARBA00004496"/>
    </source>
</evidence>
<feature type="domain" description="Helicase C-terminal" evidence="17">
    <location>
        <begin position="436"/>
        <end position="598"/>
    </location>
</feature>
<evidence type="ECO:0000256" key="9">
    <source>
        <dbReference type="ARBA" id="ARBA00023204"/>
    </source>
</evidence>
<dbReference type="InterPro" id="IPR001650">
    <property type="entry name" value="Helicase_C-like"/>
</dbReference>
<keyword evidence="5 12" id="KW-0227">DNA damage</keyword>
<dbReference type="Pfam" id="PF04851">
    <property type="entry name" value="ResIII"/>
    <property type="match status" value="1"/>
</dbReference>
<dbReference type="InterPro" id="IPR041471">
    <property type="entry name" value="UvrB_inter"/>
</dbReference>
<evidence type="ECO:0000256" key="2">
    <source>
        <dbReference type="ARBA" id="ARBA00008533"/>
    </source>
</evidence>
<keyword evidence="19" id="KW-1185">Reference proteome</keyword>
<name>A0ABT5X568_9EURY</name>
<reference evidence="18 19" key="1">
    <citation type="submission" date="2023-03" db="EMBL/GenBank/DDBJ databases">
        <title>WGS of Methanotrichaceae archaeon Mx.</title>
        <authorList>
            <person name="Sorokin D.Y."/>
            <person name="Merkel A.Y."/>
        </authorList>
    </citation>
    <scope>NUCLEOTIDE SEQUENCE [LARGE SCALE GENOMIC DNA]</scope>
    <source>
        <strain evidence="18 19">Mx</strain>
    </source>
</reference>
<evidence type="ECO:0000256" key="5">
    <source>
        <dbReference type="ARBA" id="ARBA00022763"/>
    </source>
</evidence>
<dbReference type="InterPro" id="IPR027417">
    <property type="entry name" value="P-loop_NTPase"/>
</dbReference>
<keyword evidence="3 12" id="KW-0963">Cytoplasm</keyword>
<evidence type="ECO:0000259" key="16">
    <source>
        <dbReference type="PROSITE" id="PS51192"/>
    </source>
</evidence>
<evidence type="ECO:0000313" key="19">
    <source>
        <dbReference type="Proteomes" id="UP001220010"/>
    </source>
</evidence>
<dbReference type="Pfam" id="PF02151">
    <property type="entry name" value="UVR"/>
    <property type="match status" value="1"/>
</dbReference>
<evidence type="ECO:0000256" key="8">
    <source>
        <dbReference type="ARBA" id="ARBA00022881"/>
    </source>
</evidence>
<keyword evidence="8 12" id="KW-0267">Excision nuclease</keyword>
<dbReference type="Gene3D" id="4.10.860.10">
    <property type="entry name" value="UVR domain"/>
    <property type="match status" value="1"/>
</dbReference>
<keyword evidence="12 13" id="KW-0742">SOS response</keyword>
<dbReference type="GO" id="GO:0016787">
    <property type="term" value="F:hydrolase activity"/>
    <property type="evidence" value="ECO:0007669"/>
    <property type="project" value="UniProtKB-KW"/>
</dbReference>
<keyword evidence="6 12" id="KW-0228">DNA excision</keyword>
<protein>
    <recommendedName>
        <fullName evidence="11 12">UvrABC system protein B</fullName>
        <shortName evidence="12">Protein UvrB</shortName>
    </recommendedName>
    <alternativeName>
        <fullName evidence="12">Excinuclease ABC subunit B</fullName>
    </alternativeName>
</protein>
<feature type="short sequence motif" description="Beta-hairpin" evidence="12">
    <location>
        <begin position="103"/>
        <end position="126"/>
    </location>
</feature>
<dbReference type="PROSITE" id="PS51192">
    <property type="entry name" value="HELICASE_ATP_BIND_1"/>
    <property type="match status" value="1"/>
</dbReference>
<comment type="subcellular location">
    <subcellularLocation>
        <location evidence="1 12 13">Cytoplasm</location>
    </subcellularLocation>
</comment>
<evidence type="ECO:0000256" key="12">
    <source>
        <dbReference type="HAMAP-Rule" id="MF_00204"/>
    </source>
</evidence>